<sequence length="256" mass="29844">MGPFKILDIIINKFKRILENNLVGVYLHGSLAMGCYTDSSDIDFLVVVRQPINDKIKKELISSIVYIYNLPDKGIEMSIILEQYAKEFVYPTPFELHYSDLHRDKYLANEDYICGGDVDQDLAAHMTVIKHRGICLYGRDIDDVFNNVPKEAYINSILDDVKNAKDQILDNPIYIILNLCRVLYFVKEGIISSKLEGGIWAKNILPQKYRCLIEDALNVYRDKLYKMRYRKHLYVDFSDYILNQIDINLRKKAENL</sequence>
<dbReference type="EMBL" id="QXXA01000003">
    <property type="protein sequence ID" value="NBI05601.1"/>
    <property type="molecule type" value="Genomic_DNA"/>
</dbReference>
<dbReference type="GO" id="GO:0070566">
    <property type="term" value="F:adenylyltransferase activity"/>
    <property type="evidence" value="ECO:0007669"/>
    <property type="project" value="InterPro"/>
</dbReference>
<dbReference type="InterPro" id="IPR043519">
    <property type="entry name" value="NT_sf"/>
</dbReference>
<evidence type="ECO:0000313" key="7">
    <source>
        <dbReference type="Proteomes" id="UP000467132"/>
    </source>
</evidence>
<dbReference type="Gene3D" id="3.30.460.10">
    <property type="entry name" value="Beta Polymerase, domain 2"/>
    <property type="match status" value="1"/>
</dbReference>
<dbReference type="OrthoDB" id="5643411at2"/>
<accession>A0A845QTQ2</accession>
<dbReference type="Proteomes" id="UP000467132">
    <property type="component" value="Unassembled WGS sequence"/>
</dbReference>
<evidence type="ECO:0000259" key="4">
    <source>
        <dbReference type="Pfam" id="PF01909"/>
    </source>
</evidence>
<dbReference type="SUPFAM" id="SSF81301">
    <property type="entry name" value="Nucleotidyltransferase"/>
    <property type="match status" value="1"/>
</dbReference>
<dbReference type="Pfam" id="PF01909">
    <property type="entry name" value="NTP_transf_2"/>
    <property type="match status" value="1"/>
</dbReference>
<feature type="domain" description="Adenylyltransferase AadA C-terminal" evidence="5">
    <location>
        <begin position="143"/>
        <end position="243"/>
    </location>
</feature>
<evidence type="ECO:0000256" key="1">
    <source>
        <dbReference type="ARBA" id="ARBA00022679"/>
    </source>
</evidence>
<dbReference type="AlphaFoldDB" id="A0A845QTQ2"/>
<evidence type="ECO:0000256" key="3">
    <source>
        <dbReference type="ARBA" id="ARBA00047831"/>
    </source>
</evidence>
<dbReference type="InterPro" id="IPR002934">
    <property type="entry name" value="Polymerase_NTP_transf_dom"/>
</dbReference>
<keyword evidence="1" id="KW-0808">Transferase</keyword>
<comment type="catalytic activity">
    <reaction evidence="3">
        <text>spectinomycin + ATP = 9-O-adenylylspectinomycin + diphosphate</text>
        <dbReference type="Rhea" id="RHEA:63228"/>
        <dbReference type="ChEBI" id="CHEBI:30616"/>
        <dbReference type="ChEBI" id="CHEBI:33019"/>
        <dbReference type="ChEBI" id="CHEBI:146260"/>
        <dbReference type="ChEBI" id="CHEBI:146261"/>
    </reaction>
</comment>
<comment type="caution">
    <text evidence="6">The sequence shown here is derived from an EMBL/GenBank/DDBJ whole genome shotgun (WGS) entry which is preliminary data.</text>
</comment>
<dbReference type="Pfam" id="PF13427">
    <property type="entry name" value="AadA_C"/>
    <property type="match status" value="1"/>
</dbReference>
<dbReference type="InterPro" id="IPR024172">
    <property type="entry name" value="AadA/Aad9"/>
</dbReference>
<gene>
    <name evidence="6" type="ORF">D3Z33_01880</name>
</gene>
<evidence type="ECO:0000256" key="2">
    <source>
        <dbReference type="ARBA" id="ARBA00023251"/>
    </source>
</evidence>
<dbReference type="PIRSF" id="PIRSF000819">
    <property type="entry name" value="Streptomycin_3-adenylyltransf"/>
    <property type="match status" value="1"/>
</dbReference>
<keyword evidence="7" id="KW-1185">Reference proteome</keyword>
<name>A0A845QTQ2_9CLOT</name>
<organism evidence="6 7">
    <name type="scientific">Senegalia massiliensis</name>
    <dbReference type="NCBI Taxonomy" id="1720316"/>
    <lineage>
        <taxon>Bacteria</taxon>
        <taxon>Bacillati</taxon>
        <taxon>Bacillota</taxon>
        <taxon>Clostridia</taxon>
        <taxon>Eubacteriales</taxon>
        <taxon>Clostridiaceae</taxon>
        <taxon>Senegalia</taxon>
    </lineage>
</organism>
<proteinExistence type="predicted"/>
<dbReference type="InterPro" id="IPR025184">
    <property type="entry name" value="AadA_C"/>
</dbReference>
<dbReference type="PROSITE" id="PS51257">
    <property type="entry name" value="PROKAR_LIPOPROTEIN"/>
    <property type="match status" value="1"/>
</dbReference>
<feature type="domain" description="Polymerase nucleotidyl transferase" evidence="4">
    <location>
        <begin position="11"/>
        <end position="86"/>
    </location>
</feature>
<keyword evidence="2" id="KW-0046">Antibiotic resistance</keyword>
<dbReference type="CDD" id="cd05403">
    <property type="entry name" value="NT_KNTase_like"/>
    <property type="match status" value="1"/>
</dbReference>
<dbReference type="RefSeq" id="WP_160196105.1">
    <property type="nucleotide sequence ID" value="NZ_QXXA01000003.1"/>
</dbReference>
<reference evidence="6 7" key="1">
    <citation type="submission" date="2018-08" db="EMBL/GenBank/DDBJ databases">
        <title>Murine metabolic-syndrome-specific gut microbial biobank.</title>
        <authorList>
            <person name="Liu C."/>
        </authorList>
    </citation>
    <scope>NUCLEOTIDE SEQUENCE [LARGE SCALE GENOMIC DNA]</scope>
    <source>
        <strain evidence="6 7">583</strain>
    </source>
</reference>
<evidence type="ECO:0000313" key="6">
    <source>
        <dbReference type="EMBL" id="NBI05601.1"/>
    </source>
</evidence>
<evidence type="ECO:0000259" key="5">
    <source>
        <dbReference type="Pfam" id="PF13427"/>
    </source>
</evidence>
<dbReference type="GO" id="GO:0046677">
    <property type="term" value="P:response to antibiotic"/>
    <property type="evidence" value="ECO:0007669"/>
    <property type="project" value="UniProtKB-KW"/>
</dbReference>
<protein>
    <submittedName>
        <fullName evidence="6">DUF4111 domain-containing protein</fullName>
    </submittedName>
</protein>